<gene>
    <name evidence="2" type="ORF">DIU31_028490</name>
    <name evidence="3" type="ORF">J3L21_32515</name>
</gene>
<accession>A0AAE6JMB2</accession>
<organism evidence="2 4">
    <name type="scientific">Mucilaginibacter rubeus</name>
    <dbReference type="NCBI Taxonomy" id="2027860"/>
    <lineage>
        <taxon>Bacteria</taxon>
        <taxon>Pseudomonadati</taxon>
        <taxon>Bacteroidota</taxon>
        <taxon>Sphingobacteriia</taxon>
        <taxon>Sphingobacteriales</taxon>
        <taxon>Sphingobacteriaceae</taxon>
        <taxon>Mucilaginibacter</taxon>
    </lineage>
</organism>
<proteinExistence type="predicted"/>
<evidence type="ECO:0000256" key="1">
    <source>
        <dbReference type="SAM" id="Phobius"/>
    </source>
</evidence>
<keyword evidence="1" id="KW-1133">Transmembrane helix</keyword>
<keyword evidence="1" id="KW-0472">Membrane</keyword>
<evidence type="ECO:0000313" key="5">
    <source>
        <dbReference type="Proteomes" id="UP000663940"/>
    </source>
</evidence>
<sequence>MKNFIHFLFTCMVSFFAFCGALSMKDNPWPGFAVAFGIWGIFLWRYNVRAKRNAMKREYEEWMFREYMRSRSNSHRY</sequence>
<keyword evidence="1" id="KW-0812">Transmembrane</keyword>
<name>A0AAE6JMB2_9SPHI</name>
<evidence type="ECO:0000313" key="4">
    <source>
        <dbReference type="Proteomes" id="UP000250557"/>
    </source>
</evidence>
<reference evidence="3 5" key="2">
    <citation type="submission" date="2021-03" db="EMBL/GenBank/DDBJ databases">
        <title>Mucilaginibacter strains isolated from gold and copper mining confer multi heavy-metal resistance.</title>
        <authorList>
            <person name="Li Y."/>
        </authorList>
    </citation>
    <scope>NUCLEOTIDE SEQUENCE [LARGE SCALE GENOMIC DNA]</scope>
    <source>
        <strain evidence="3 5">P2-4</strain>
    </source>
</reference>
<dbReference type="Proteomes" id="UP000250557">
    <property type="component" value="Chromosome"/>
</dbReference>
<keyword evidence="5" id="KW-1185">Reference proteome</keyword>
<feature type="transmembrane region" description="Helical" evidence="1">
    <location>
        <begin position="29"/>
        <end position="48"/>
    </location>
</feature>
<reference evidence="2 4" key="1">
    <citation type="submission" date="2019-08" db="EMBL/GenBank/DDBJ databases">
        <title>Comparative genome analysis confer to the adaptation heavy metal polluted environment.</title>
        <authorList>
            <person name="Li Y."/>
        </authorList>
    </citation>
    <scope>NUCLEOTIDE SEQUENCE [LARGE SCALE GENOMIC DNA]</scope>
    <source>
        <strain evidence="2 4">P2</strain>
    </source>
</reference>
<protein>
    <submittedName>
        <fullName evidence="2">Uncharacterized protein</fullName>
    </submittedName>
</protein>
<dbReference type="RefSeq" id="WP_112653046.1">
    <property type="nucleotide sequence ID" value="NZ_CP043451.1"/>
</dbReference>
<dbReference type="EMBL" id="CP071880">
    <property type="protein sequence ID" value="QTE50200.1"/>
    <property type="molecule type" value="Genomic_DNA"/>
</dbReference>
<evidence type="ECO:0000313" key="2">
    <source>
        <dbReference type="EMBL" id="QEM07247.1"/>
    </source>
</evidence>
<evidence type="ECO:0000313" key="3">
    <source>
        <dbReference type="EMBL" id="QTE50200.1"/>
    </source>
</evidence>
<dbReference type="EMBL" id="CP043451">
    <property type="protein sequence ID" value="QEM07247.1"/>
    <property type="molecule type" value="Genomic_DNA"/>
</dbReference>
<dbReference type="Proteomes" id="UP000663940">
    <property type="component" value="Chromosome"/>
</dbReference>
<dbReference type="AlphaFoldDB" id="A0AAE6JMB2"/>